<dbReference type="Gene3D" id="3.40.50.1820">
    <property type="entry name" value="alpha/beta hydrolase"/>
    <property type="match status" value="1"/>
</dbReference>
<evidence type="ECO:0000313" key="1">
    <source>
        <dbReference type="EMBL" id="GHE46839.1"/>
    </source>
</evidence>
<dbReference type="AlphaFoldDB" id="A0A918ZED4"/>
<name>A0A918ZED4_9ACTN</name>
<gene>
    <name evidence="1" type="ORF">GCM10017771_67680</name>
</gene>
<proteinExistence type="predicted"/>
<organism evidence="1 2">
    <name type="scientific">Streptomyces capitiformicae</name>
    <dbReference type="NCBI Taxonomy" id="2014920"/>
    <lineage>
        <taxon>Bacteria</taxon>
        <taxon>Bacillati</taxon>
        <taxon>Actinomycetota</taxon>
        <taxon>Actinomycetes</taxon>
        <taxon>Kitasatosporales</taxon>
        <taxon>Streptomycetaceae</taxon>
        <taxon>Streptomyces</taxon>
    </lineage>
</organism>
<comment type="caution">
    <text evidence="1">The sequence shown here is derived from an EMBL/GenBank/DDBJ whole genome shotgun (WGS) entry which is preliminary data.</text>
</comment>
<protein>
    <submittedName>
        <fullName evidence="1">Uncharacterized protein</fullName>
    </submittedName>
</protein>
<reference evidence="1" key="1">
    <citation type="journal article" date="2014" name="Int. J. Syst. Evol. Microbiol.">
        <title>Complete genome sequence of Corynebacterium casei LMG S-19264T (=DSM 44701T), isolated from a smear-ripened cheese.</title>
        <authorList>
            <consortium name="US DOE Joint Genome Institute (JGI-PGF)"/>
            <person name="Walter F."/>
            <person name="Albersmeier A."/>
            <person name="Kalinowski J."/>
            <person name="Ruckert C."/>
        </authorList>
    </citation>
    <scope>NUCLEOTIDE SEQUENCE</scope>
    <source>
        <strain evidence="1">CGMCC 4.7403</strain>
    </source>
</reference>
<sequence>MRRVRSDETSTPYLDDLAGRIADFRAVLIRDAGHFIMDEAEAVVNDSIAKFVTNVALRSAGVER</sequence>
<accession>A0A918ZED4</accession>
<evidence type="ECO:0000313" key="2">
    <source>
        <dbReference type="Proteomes" id="UP000603227"/>
    </source>
</evidence>
<dbReference type="EMBL" id="BNAT01000030">
    <property type="protein sequence ID" value="GHE46839.1"/>
    <property type="molecule type" value="Genomic_DNA"/>
</dbReference>
<dbReference type="SUPFAM" id="SSF53474">
    <property type="entry name" value="alpha/beta-Hydrolases"/>
    <property type="match status" value="1"/>
</dbReference>
<keyword evidence="2" id="KW-1185">Reference proteome</keyword>
<dbReference type="InterPro" id="IPR029058">
    <property type="entry name" value="AB_hydrolase_fold"/>
</dbReference>
<dbReference type="Proteomes" id="UP000603227">
    <property type="component" value="Unassembled WGS sequence"/>
</dbReference>
<reference evidence="1" key="2">
    <citation type="submission" date="2020-09" db="EMBL/GenBank/DDBJ databases">
        <authorList>
            <person name="Sun Q."/>
            <person name="Zhou Y."/>
        </authorList>
    </citation>
    <scope>NUCLEOTIDE SEQUENCE</scope>
    <source>
        <strain evidence="1">CGMCC 4.7403</strain>
    </source>
</reference>